<dbReference type="PANTHER" id="PTHR33112">
    <property type="entry name" value="DOMAIN PROTEIN, PUTATIVE-RELATED"/>
    <property type="match status" value="1"/>
</dbReference>
<dbReference type="Proteomes" id="UP000078397">
    <property type="component" value="Unassembled WGS sequence"/>
</dbReference>
<organism evidence="3 4">
    <name type="scientific">Pochonia chlamydosporia 170</name>
    <dbReference type="NCBI Taxonomy" id="1380566"/>
    <lineage>
        <taxon>Eukaryota</taxon>
        <taxon>Fungi</taxon>
        <taxon>Dikarya</taxon>
        <taxon>Ascomycota</taxon>
        <taxon>Pezizomycotina</taxon>
        <taxon>Sordariomycetes</taxon>
        <taxon>Hypocreomycetidae</taxon>
        <taxon>Hypocreales</taxon>
        <taxon>Clavicipitaceae</taxon>
        <taxon>Pochonia</taxon>
    </lineage>
</organism>
<gene>
    <name evidence="3" type="ORF">VFPPC_16389</name>
</gene>
<dbReference type="OrthoDB" id="4932026at2759"/>
<sequence length="697" mass="77587">MWTNRSSTGQSNKPCPCCYDLDAIAAADGIDARNVRGTLDQTQMVIRLLRSLQTIENAATSGCKVCKLLVNILLHFDPNSRSTTTQIVLQLPIGHGNLQILFPLDGPQNVVQVYTSPANAKLWHHISPLPEICTDRLSKESLSFIRSCLKSCLENHPLCQQRQSNSSKGPARLIYVGDSSQTTLRLVETNQLAGDPAYNALSYCWGDDISIKTTVSNMHTLTSGIALGSLPQTLVDAVLLTQELGIKFLWIDALCIIQDSHEDWEKESANMASIYANAHLTIAAASAASATQGFLQHSATTGNHQEQKDFSEIIHDDDGTQILLKARLIPQYGIHWKWTDNFEDRFPKEPWSRRGWTLQEQLLSTRLLCISSTEMQWTCWEAEVCECNSKQNKRRQFGGTPIALIDDASVIFRLWKKIVEIYSVRSLTYSSDKLPAVSGIAEVVQQKTGSRYIAGLWADNIDLDLLWRRTGPSDDRDNENNRAASFSWASIDGEIDYYCFRNGKQAYRSSTVLTLDAVPTTEQAPLGSVIDGTLSIRGPLVSATIEQISPNCWMQVKIDDTLLVLATDTVVQGLVFPRPDGELQTTACRWPRHNGSLSSRRSGRQAGPSELRDSISYEPNGRLTGTLPARGTQCWVLQLGAFAQESHQSIVWDHELLILGRSSRSPKYYERLGLTSFRGNRLDKTFGDENVHTITLV</sequence>
<accession>A0A179FCL7</accession>
<feature type="domain" description="Heterokaryon incompatibility" evidence="2">
    <location>
        <begin position="198"/>
        <end position="360"/>
    </location>
</feature>
<protein>
    <submittedName>
        <fullName evidence="3">HET domain-containing protein</fullName>
    </submittedName>
</protein>
<evidence type="ECO:0000256" key="1">
    <source>
        <dbReference type="SAM" id="MobiDB-lite"/>
    </source>
</evidence>
<dbReference type="AlphaFoldDB" id="A0A179FCL7"/>
<reference evidence="3 4" key="1">
    <citation type="journal article" date="2016" name="PLoS Pathog.">
        <title>Biosynthesis of antibiotic leucinostatins in bio-control fungus Purpureocillium lilacinum and their inhibition on phytophthora revealed by genome mining.</title>
        <authorList>
            <person name="Wang G."/>
            <person name="Liu Z."/>
            <person name="Lin R."/>
            <person name="Li E."/>
            <person name="Mao Z."/>
            <person name="Ling J."/>
            <person name="Yang Y."/>
            <person name="Yin W.B."/>
            <person name="Xie B."/>
        </authorList>
    </citation>
    <scope>NUCLEOTIDE SEQUENCE [LARGE SCALE GENOMIC DNA]</scope>
    <source>
        <strain evidence="3">170</strain>
    </source>
</reference>
<evidence type="ECO:0000313" key="4">
    <source>
        <dbReference type="Proteomes" id="UP000078397"/>
    </source>
</evidence>
<dbReference type="EMBL" id="LSBJ02000006">
    <property type="protein sequence ID" value="OAQ62849.1"/>
    <property type="molecule type" value="Genomic_DNA"/>
</dbReference>
<proteinExistence type="predicted"/>
<keyword evidence="4" id="KW-1185">Reference proteome</keyword>
<dbReference type="STRING" id="1380566.A0A179FCL7"/>
<dbReference type="KEGG" id="pchm:VFPPC_16389"/>
<evidence type="ECO:0000259" key="2">
    <source>
        <dbReference type="Pfam" id="PF06985"/>
    </source>
</evidence>
<dbReference type="GeneID" id="28858136"/>
<evidence type="ECO:0000313" key="3">
    <source>
        <dbReference type="EMBL" id="OAQ62849.1"/>
    </source>
</evidence>
<dbReference type="InterPro" id="IPR010730">
    <property type="entry name" value="HET"/>
</dbReference>
<dbReference type="PANTHER" id="PTHR33112:SF16">
    <property type="entry name" value="HETEROKARYON INCOMPATIBILITY DOMAIN-CONTAINING PROTEIN"/>
    <property type="match status" value="1"/>
</dbReference>
<dbReference type="RefSeq" id="XP_018140429.1">
    <property type="nucleotide sequence ID" value="XM_018294142.1"/>
</dbReference>
<dbReference type="Pfam" id="PF06985">
    <property type="entry name" value="HET"/>
    <property type="match status" value="1"/>
</dbReference>
<comment type="caution">
    <text evidence="3">The sequence shown here is derived from an EMBL/GenBank/DDBJ whole genome shotgun (WGS) entry which is preliminary data.</text>
</comment>
<name>A0A179FCL7_METCM</name>
<feature type="region of interest" description="Disordered" evidence="1">
    <location>
        <begin position="592"/>
        <end position="614"/>
    </location>
</feature>